<dbReference type="OMA" id="VICVQFI"/>
<organism evidence="8 9">
    <name type="scientific">Caenorhabditis japonica</name>
    <dbReference type="NCBI Taxonomy" id="281687"/>
    <lineage>
        <taxon>Eukaryota</taxon>
        <taxon>Metazoa</taxon>
        <taxon>Ecdysozoa</taxon>
        <taxon>Nematoda</taxon>
        <taxon>Chromadorea</taxon>
        <taxon>Rhabditida</taxon>
        <taxon>Rhabditina</taxon>
        <taxon>Rhabditomorpha</taxon>
        <taxon>Rhabditoidea</taxon>
        <taxon>Rhabditidae</taxon>
        <taxon>Peloderinae</taxon>
        <taxon>Caenorhabditis</taxon>
    </lineage>
</organism>
<keyword evidence="4 7" id="KW-1133">Transmembrane helix</keyword>
<protein>
    <submittedName>
        <fullName evidence="8">Uncharacterized protein</fullName>
    </submittedName>
</protein>
<dbReference type="GO" id="GO:0005044">
    <property type="term" value="F:scavenger receptor activity"/>
    <property type="evidence" value="ECO:0007669"/>
    <property type="project" value="TreeGrafter"/>
</dbReference>
<dbReference type="Proteomes" id="UP000005237">
    <property type="component" value="Unassembled WGS sequence"/>
</dbReference>
<reference evidence="8" key="2">
    <citation type="submission" date="2022-06" db="UniProtKB">
        <authorList>
            <consortium name="EnsemblMetazoa"/>
        </authorList>
    </citation>
    <scope>IDENTIFICATION</scope>
    <source>
        <strain evidence="8">DF5081</strain>
    </source>
</reference>
<evidence type="ECO:0000313" key="8">
    <source>
        <dbReference type="EnsemblMetazoa" id="CJA38329.1"/>
    </source>
</evidence>
<keyword evidence="3 7" id="KW-0812">Transmembrane</keyword>
<dbReference type="GO" id="GO:0005737">
    <property type="term" value="C:cytoplasm"/>
    <property type="evidence" value="ECO:0007669"/>
    <property type="project" value="TreeGrafter"/>
</dbReference>
<keyword evidence="6" id="KW-0325">Glycoprotein</keyword>
<dbReference type="GO" id="GO:0016020">
    <property type="term" value="C:membrane"/>
    <property type="evidence" value="ECO:0007669"/>
    <property type="project" value="UniProtKB-SubCell"/>
</dbReference>
<evidence type="ECO:0000313" key="9">
    <source>
        <dbReference type="Proteomes" id="UP000005237"/>
    </source>
</evidence>
<proteinExistence type="inferred from homology"/>
<evidence type="ECO:0000256" key="5">
    <source>
        <dbReference type="ARBA" id="ARBA00023136"/>
    </source>
</evidence>
<dbReference type="PANTHER" id="PTHR11923:SF51">
    <property type="entry name" value="LYSOSOME MEMBRANE PROTEIN 2"/>
    <property type="match status" value="1"/>
</dbReference>
<dbReference type="PRINTS" id="PR01609">
    <property type="entry name" value="CD36FAMILY"/>
</dbReference>
<comment type="subcellular location">
    <subcellularLocation>
        <location evidence="1">Membrane</location>
    </subcellularLocation>
</comment>
<feature type="transmembrane region" description="Helical" evidence="7">
    <location>
        <begin position="7"/>
        <end position="32"/>
    </location>
</feature>
<dbReference type="PANTHER" id="PTHR11923">
    <property type="entry name" value="SCAVENGER RECEPTOR CLASS B TYPE-1 SR-B1"/>
    <property type="match status" value="1"/>
</dbReference>
<evidence type="ECO:0000256" key="1">
    <source>
        <dbReference type="ARBA" id="ARBA00004370"/>
    </source>
</evidence>
<evidence type="ECO:0000256" key="2">
    <source>
        <dbReference type="ARBA" id="ARBA00010532"/>
    </source>
</evidence>
<reference evidence="9" key="1">
    <citation type="submission" date="2010-08" db="EMBL/GenBank/DDBJ databases">
        <authorList>
            <consortium name="Caenorhabditis japonica Sequencing Consortium"/>
            <person name="Wilson R.K."/>
        </authorList>
    </citation>
    <scope>NUCLEOTIDE SEQUENCE [LARGE SCALE GENOMIC DNA]</scope>
    <source>
        <strain evidence="9">DF5081</strain>
    </source>
</reference>
<dbReference type="InterPro" id="IPR002159">
    <property type="entry name" value="CD36_fam"/>
</dbReference>
<accession>A0A8R1IU14</accession>
<evidence type="ECO:0000256" key="3">
    <source>
        <dbReference type="ARBA" id="ARBA00022692"/>
    </source>
</evidence>
<keyword evidence="5 7" id="KW-0472">Membrane</keyword>
<comment type="similarity">
    <text evidence="2">Belongs to the CD36 family.</text>
</comment>
<dbReference type="AlphaFoldDB" id="A0A8R1IU14"/>
<keyword evidence="9" id="KW-1185">Reference proteome</keyword>
<evidence type="ECO:0000256" key="4">
    <source>
        <dbReference type="ARBA" id="ARBA00022989"/>
    </source>
</evidence>
<evidence type="ECO:0000256" key="6">
    <source>
        <dbReference type="ARBA" id="ARBA00023180"/>
    </source>
</evidence>
<evidence type="ECO:0000256" key="7">
    <source>
        <dbReference type="SAM" id="Phobius"/>
    </source>
</evidence>
<dbReference type="Pfam" id="PF01130">
    <property type="entry name" value="CD36"/>
    <property type="match status" value="1"/>
</dbReference>
<name>A0A8R1IU14_CAEJA</name>
<dbReference type="EnsemblMetazoa" id="CJA38329.1">
    <property type="protein sequence ID" value="CJA38329.1"/>
    <property type="gene ID" value="WBGene00214176"/>
</dbReference>
<sequence length="105" mass="11827">MLKKAPCLFGSAIVFGLLFAIGGVLLLIGVPLDRIINDQVISQDFLGYVRDENGTEVPNAMTQSWLHPPYSFQLNIWMFNVTNVDGILKRFEKPNLQQIGPFVFE</sequence>